<evidence type="ECO:0000313" key="10">
    <source>
        <dbReference type="Proteomes" id="UP001139971"/>
    </source>
</evidence>
<dbReference type="GO" id="GO:0005886">
    <property type="term" value="C:plasma membrane"/>
    <property type="evidence" value="ECO:0007669"/>
    <property type="project" value="UniProtKB-SubCell"/>
</dbReference>
<dbReference type="PANTHER" id="PTHR30572:SF18">
    <property type="entry name" value="ABC-TYPE MACROLIDE FAMILY EXPORT SYSTEM PERMEASE COMPONENT 2"/>
    <property type="match status" value="1"/>
</dbReference>
<accession>A0A9X3YHQ9</accession>
<evidence type="ECO:0000256" key="2">
    <source>
        <dbReference type="ARBA" id="ARBA00022475"/>
    </source>
</evidence>
<dbReference type="InterPro" id="IPR025857">
    <property type="entry name" value="MacB_PCD"/>
</dbReference>
<feature type="transmembrane region" description="Helical" evidence="6">
    <location>
        <begin position="313"/>
        <end position="335"/>
    </location>
</feature>
<evidence type="ECO:0000256" key="1">
    <source>
        <dbReference type="ARBA" id="ARBA00004651"/>
    </source>
</evidence>
<sequence length="437" mass="49254">MFSYYLQLGFHSLKRNPVLTLLMVLGIAIGIGASMTSLTVFHVMGSDPIPWKSDKLHYVQMDSWDPNRAYDDDDQSMPPDQVTYRDAVALIEAGKADRQAVMYKVAWPVQPENRDIKPFQSLGRATSGDFFALFDTPFEYGNGWDRAQDKEHARVVVLARETNEKLFGGQNSVGKRVRLNDVEYSVVGVLKEWKPKIKYYDLTNGSFSDPEEFFVPFNTAIELKTPAAGNNNCWKNSAEGWEGYLESECIWLQMWVELENATRTAEYHSFLDNYVAEQKKLGRFPRPVNNRLPDVNQWMKDNRVVSRDVEIQLGLSFAFLVVCLVNTIGLLLAKFMRKTGEIGLRRALGASKPQLFMQHIVESGVIGISGGLIGLLLTWLGLMAVRGLYDYFDSVARLDWPMVLATIGLSIVASILAGLYPTWRACQIAPAAQLKTQ</sequence>
<comment type="subcellular location">
    <subcellularLocation>
        <location evidence="1">Cell membrane</location>
        <topology evidence="1">Multi-pass membrane protein</topology>
    </subcellularLocation>
</comment>
<evidence type="ECO:0000313" key="9">
    <source>
        <dbReference type="EMBL" id="MDC8011236.1"/>
    </source>
</evidence>
<dbReference type="InterPro" id="IPR050250">
    <property type="entry name" value="Macrolide_Exporter_MacB"/>
</dbReference>
<dbReference type="Proteomes" id="UP001139971">
    <property type="component" value="Unassembled WGS sequence"/>
</dbReference>
<dbReference type="RefSeq" id="WP_263543743.1">
    <property type="nucleotide sequence ID" value="NZ_JAOVZO020000001.1"/>
</dbReference>
<evidence type="ECO:0000256" key="5">
    <source>
        <dbReference type="ARBA" id="ARBA00023136"/>
    </source>
</evidence>
<feature type="domain" description="ABC3 transporter permease C-terminal" evidence="7">
    <location>
        <begin position="315"/>
        <end position="429"/>
    </location>
</feature>
<feature type="transmembrane region" description="Helical" evidence="6">
    <location>
        <begin position="400"/>
        <end position="420"/>
    </location>
</feature>
<evidence type="ECO:0000256" key="3">
    <source>
        <dbReference type="ARBA" id="ARBA00022692"/>
    </source>
</evidence>
<dbReference type="GO" id="GO:0022857">
    <property type="term" value="F:transmembrane transporter activity"/>
    <property type="evidence" value="ECO:0007669"/>
    <property type="project" value="TreeGrafter"/>
</dbReference>
<evidence type="ECO:0000256" key="6">
    <source>
        <dbReference type="SAM" id="Phobius"/>
    </source>
</evidence>
<dbReference type="PANTHER" id="PTHR30572">
    <property type="entry name" value="MEMBRANE COMPONENT OF TRANSPORTER-RELATED"/>
    <property type="match status" value="1"/>
</dbReference>
<gene>
    <name evidence="9" type="ORF">OD750_001605</name>
</gene>
<reference evidence="9" key="1">
    <citation type="submission" date="2023-02" db="EMBL/GenBank/DDBJ databases">
        <title>Tahibacter soli sp. nov. isolated from soil.</title>
        <authorList>
            <person name="Baek J.H."/>
            <person name="Lee J.K."/>
            <person name="Choi D.G."/>
            <person name="Jeon C.O."/>
        </authorList>
    </citation>
    <scope>NUCLEOTIDE SEQUENCE</scope>
    <source>
        <strain evidence="9">BL</strain>
    </source>
</reference>
<comment type="caution">
    <text evidence="9">The sequence shown here is derived from an EMBL/GenBank/DDBJ whole genome shotgun (WGS) entry which is preliminary data.</text>
</comment>
<proteinExistence type="predicted"/>
<keyword evidence="5 6" id="KW-0472">Membrane</keyword>
<feature type="transmembrane region" description="Helical" evidence="6">
    <location>
        <begin position="356"/>
        <end position="380"/>
    </location>
</feature>
<evidence type="ECO:0000256" key="4">
    <source>
        <dbReference type="ARBA" id="ARBA00022989"/>
    </source>
</evidence>
<organism evidence="9 10">
    <name type="scientific">Tahibacter soli</name>
    <dbReference type="NCBI Taxonomy" id="2983605"/>
    <lineage>
        <taxon>Bacteria</taxon>
        <taxon>Pseudomonadati</taxon>
        <taxon>Pseudomonadota</taxon>
        <taxon>Gammaproteobacteria</taxon>
        <taxon>Lysobacterales</taxon>
        <taxon>Rhodanobacteraceae</taxon>
        <taxon>Tahibacter</taxon>
    </lineage>
</organism>
<dbReference type="AlphaFoldDB" id="A0A9X3YHQ9"/>
<dbReference type="EMBL" id="JAOVZO020000001">
    <property type="protein sequence ID" value="MDC8011236.1"/>
    <property type="molecule type" value="Genomic_DNA"/>
</dbReference>
<evidence type="ECO:0000259" key="8">
    <source>
        <dbReference type="Pfam" id="PF12704"/>
    </source>
</evidence>
<feature type="transmembrane region" description="Helical" evidence="6">
    <location>
        <begin position="21"/>
        <end position="44"/>
    </location>
</feature>
<feature type="domain" description="MacB-like periplasmic core" evidence="8">
    <location>
        <begin position="20"/>
        <end position="261"/>
    </location>
</feature>
<protein>
    <submittedName>
        <fullName evidence="9">ABC transporter permease</fullName>
    </submittedName>
</protein>
<evidence type="ECO:0000259" key="7">
    <source>
        <dbReference type="Pfam" id="PF02687"/>
    </source>
</evidence>
<dbReference type="Pfam" id="PF02687">
    <property type="entry name" value="FtsX"/>
    <property type="match status" value="1"/>
</dbReference>
<keyword evidence="4 6" id="KW-1133">Transmembrane helix</keyword>
<keyword evidence="3 6" id="KW-0812">Transmembrane</keyword>
<name>A0A9X3YHQ9_9GAMM</name>
<keyword evidence="10" id="KW-1185">Reference proteome</keyword>
<keyword evidence="2" id="KW-1003">Cell membrane</keyword>
<dbReference type="Pfam" id="PF12704">
    <property type="entry name" value="MacB_PCD"/>
    <property type="match status" value="1"/>
</dbReference>
<dbReference type="InterPro" id="IPR003838">
    <property type="entry name" value="ABC3_permease_C"/>
</dbReference>